<organism evidence="9 10">
    <name type="scientific">Desulfotruncus arcticus DSM 17038</name>
    <dbReference type="NCBI Taxonomy" id="1121424"/>
    <lineage>
        <taxon>Bacteria</taxon>
        <taxon>Bacillati</taxon>
        <taxon>Bacillota</taxon>
        <taxon>Clostridia</taxon>
        <taxon>Eubacteriales</taxon>
        <taxon>Desulfallaceae</taxon>
        <taxon>Desulfotruncus</taxon>
    </lineage>
</organism>
<evidence type="ECO:0000313" key="10">
    <source>
        <dbReference type="Proteomes" id="UP000199337"/>
    </source>
</evidence>
<comment type="subcellular location">
    <subcellularLocation>
        <location evidence="1">Cell membrane</location>
        <topology evidence="1">Multi-pass membrane protein</topology>
    </subcellularLocation>
</comment>
<keyword evidence="3" id="KW-0813">Transport</keyword>
<feature type="transmembrane region" description="Helical" evidence="8">
    <location>
        <begin position="24"/>
        <end position="43"/>
    </location>
</feature>
<dbReference type="GO" id="GO:0005886">
    <property type="term" value="C:plasma membrane"/>
    <property type="evidence" value="ECO:0007669"/>
    <property type="project" value="UniProtKB-SubCell"/>
</dbReference>
<evidence type="ECO:0000256" key="3">
    <source>
        <dbReference type="ARBA" id="ARBA00022448"/>
    </source>
</evidence>
<dbReference type="Proteomes" id="UP000199337">
    <property type="component" value="Unassembled WGS sequence"/>
</dbReference>
<keyword evidence="6 8" id="KW-1133">Transmembrane helix</keyword>
<dbReference type="STRING" id="341036.SAMN05660649_02338"/>
<keyword evidence="10" id="KW-1185">Reference proteome</keyword>
<dbReference type="OrthoDB" id="3177005at2"/>
<proteinExistence type="inferred from homology"/>
<evidence type="ECO:0000256" key="5">
    <source>
        <dbReference type="ARBA" id="ARBA00022692"/>
    </source>
</evidence>
<dbReference type="AlphaFoldDB" id="A0A1I2TUZ1"/>
<evidence type="ECO:0000256" key="8">
    <source>
        <dbReference type="SAM" id="Phobius"/>
    </source>
</evidence>
<dbReference type="EMBL" id="FOOX01000007">
    <property type="protein sequence ID" value="SFG66111.1"/>
    <property type="molecule type" value="Genomic_DNA"/>
</dbReference>
<evidence type="ECO:0000256" key="4">
    <source>
        <dbReference type="ARBA" id="ARBA00022475"/>
    </source>
</evidence>
<protein>
    <submittedName>
        <fullName evidence="9">4-azaleucine resistance probable transporter AzlC</fullName>
    </submittedName>
</protein>
<keyword evidence="5 8" id="KW-0812">Transmembrane</keyword>
<feature type="transmembrane region" description="Helical" evidence="8">
    <location>
        <begin position="140"/>
        <end position="163"/>
    </location>
</feature>
<feature type="transmembrane region" description="Helical" evidence="8">
    <location>
        <begin position="55"/>
        <end position="76"/>
    </location>
</feature>
<feature type="transmembrane region" description="Helical" evidence="8">
    <location>
        <begin position="195"/>
        <end position="214"/>
    </location>
</feature>
<name>A0A1I2TUZ1_9FIRM</name>
<comment type="similarity">
    <text evidence="2">Belongs to the AzlC family.</text>
</comment>
<evidence type="ECO:0000256" key="7">
    <source>
        <dbReference type="ARBA" id="ARBA00023136"/>
    </source>
</evidence>
<evidence type="ECO:0000313" key="9">
    <source>
        <dbReference type="EMBL" id="SFG66111.1"/>
    </source>
</evidence>
<keyword evidence="4" id="KW-1003">Cell membrane</keyword>
<reference evidence="10" key="1">
    <citation type="submission" date="2016-10" db="EMBL/GenBank/DDBJ databases">
        <authorList>
            <person name="Varghese N."/>
            <person name="Submissions S."/>
        </authorList>
    </citation>
    <scope>NUCLEOTIDE SEQUENCE [LARGE SCALE GENOMIC DNA]</scope>
    <source>
        <strain evidence="10">DSM 17038</strain>
    </source>
</reference>
<dbReference type="Pfam" id="PF03591">
    <property type="entry name" value="AzlC"/>
    <property type="match status" value="1"/>
</dbReference>
<dbReference type="PANTHER" id="PTHR34979">
    <property type="entry name" value="INNER MEMBRANE PROTEIN YGAZ"/>
    <property type="match status" value="1"/>
</dbReference>
<keyword evidence="7 8" id="KW-0472">Membrane</keyword>
<accession>A0A1I2TUZ1</accession>
<evidence type="ECO:0000256" key="2">
    <source>
        <dbReference type="ARBA" id="ARBA00010735"/>
    </source>
</evidence>
<gene>
    <name evidence="9" type="ORF">SAMN05660649_02338</name>
</gene>
<feature type="transmembrane region" description="Helical" evidence="8">
    <location>
        <begin position="169"/>
        <end position="188"/>
    </location>
</feature>
<evidence type="ECO:0000256" key="1">
    <source>
        <dbReference type="ARBA" id="ARBA00004651"/>
    </source>
</evidence>
<dbReference type="InterPro" id="IPR011606">
    <property type="entry name" value="Brnchd-chn_aa_trnsp_permease"/>
</dbReference>
<evidence type="ECO:0000256" key="6">
    <source>
        <dbReference type="ARBA" id="ARBA00022989"/>
    </source>
</evidence>
<feature type="transmembrane region" description="Helical" evidence="8">
    <location>
        <begin position="220"/>
        <end position="240"/>
    </location>
</feature>
<dbReference type="GO" id="GO:1903785">
    <property type="term" value="P:L-valine transmembrane transport"/>
    <property type="evidence" value="ECO:0007669"/>
    <property type="project" value="TreeGrafter"/>
</dbReference>
<dbReference type="RefSeq" id="WP_092471536.1">
    <property type="nucleotide sequence ID" value="NZ_FOOX01000007.1"/>
</dbReference>
<dbReference type="PANTHER" id="PTHR34979:SF1">
    <property type="entry name" value="INNER MEMBRANE PROTEIN YGAZ"/>
    <property type="match status" value="1"/>
</dbReference>
<sequence length="245" mass="26242">MKAFTREAVNEKYTPAAFTGGIKAGIPIAVGYLPIAIAFGLLAQSAGVPNYITALMSLLIFAGASQFVGINLLVLGATNWEIILTTFILNLRHFLMTASISRRVKAGTSKQWLALLAFGVTDETFTVASLRKEQQLEPKFIFGLNLLAFSAWNVGTWLGIFLGAGLPEIVQSSMGIALYAMFIGLIVPSTRESKTVLIISLMAVTVNSLLYWLPVFKGLSAGWAIIISTVIASTAGALFCKDGED</sequence>